<evidence type="ECO:0000256" key="1">
    <source>
        <dbReference type="SAM" id="MobiDB-lite"/>
    </source>
</evidence>
<feature type="region of interest" description="Disordered" evidence="1">
    <location>
        <begin position="649"/>
        <end position="699"/>
    </location>
</feature>
<feature type="region of interest" description="Disordered" evidence="1">
    <location>
        <begin position="384"/>
        <end position="450"/>
    </location>
</feature>
<keyword evidence="3" id="KW-1185">Reference proteome</keyword>
<protein>
    <recommendedName>
        <fullName evidence="4">Cellulase</fullName>
    </recommendedName>
</protein>
<feature type="compositionally biased region" description="Basic residues" evidence="1">
    <location>
        <begin position="678"/>
        <end position="699"/>
    </location>
</feature>
<name>A0ABN9V5H7_9DINO</name>
<proteinExistence type="predicted"/>
<dbReference type="Proteomes" id="UP001189429">
    <property type="component" value="Unassembled WGS sequence"/>
</dbReference>
<reference evidence="2" key="1">
    <citation type="submission" date="2023-10" db="EMBL/GenBank/DDBJ databases">
        <authorList>
            <person name="Chen Y."/>
            <person name="Shah S."/>
            <person name="Dougan E. K."/>
            <person name="Thang M."/>
            <person name="Chan C."/>
        </authorList>
    </citation>
    <scope>NUCLEOTIDE SEQUENCE [LARGE SCALE GENOMIC DNA]</scope>
</reference>
<dbReference type="PANTHER" id="PTHR35365:SF18">
    <property type="entry name" value="MUCIN-19-LIKE-RELATED"/>
    <property type="match status" value="1"/>
</dbReference>
<dbReference type="InterPro" id="IPR053121">
    <property type="entry name" value="Spore_Coat_Assembly"/>
</dbReference>
<dbReference type="PANTHER" id="PTHR35365">
    <property type="entry name" value="LP04239P"/>
    <property type="match status" value="1"/>
</dbReference>
<evidence type="ECO:0000313" key="3">
    <source>
        <dbReference type="Proteomes" id="UP001189429"/>
    </source>
</evidence>
<accession>A0ABN9V5H7</accession>
<comment type="caution">
    <text evidence="2">The sequence shown here is derived from an EMBL/GenBank/DDBJ whole genome shotgun (WGS) entry which is preliminary data.</text>
</comment>
<feature type="compositionally biased region" description="Low complexity" evidence="1">
    <location>
        <begin position="649"/>
        <end position="676"/>
    </location>
</feature>
<sequence>MLLVWRWSRSHHHPDHEHRYVHEHRDVHPVDVIEHDQVHGHALRGLRPPHRRPHWRRRVARQRRAHLDLRGLRQLRSLRLLRGAVRELRQDCQRGMLRMRWWRQHAEHQHPDGDDHDRLRGSGPERSGGVLVRLQRDFLRLHFLRPRLDLQLRRRPVCKFRVLGRDGLLRVRGRNWPDGHEHHADRHAHHDTQRDVYGFQHPDDRHHDVQHHADILGTGGFPDCDGVDPDGVDCDGVDCDDCNRDPVCNVGSWYDLLGEAYDCEWYADNFEHCGEFALAGLNFNMTANDACCACGGGVGYPPTTTHTATTTTVTTHTATTTTVCVDWQPTYLDPWEDVDGNGCTYYERIFSTLGGCLGPAGFGRVATEVCCACGGGTGLTATNTTATSTSTTSSTATASSTTSMASTTASSTATSSTDTSFSSTGVTSSLTTSTETSSSRTSISGTASSTTSISRTSVSSTSASSTSATSTSASSSTTVTTSTQSLTVTSQTASSTLSTATPCMDYVPAVDGYDSDVWYNSQGALFDCNFYVTYKLCSTPDDFLNFGRTHFEACCECGGGMNIKSTSVTGTTVSTFSLTDTSRTASTLTAITITTSTTTSVSFTSATSTATDTTSTATTSTVTSISSETVTYTSSMTSTQTTATQTTVTSTATDTASTVTTSTETTPFLRRSLTLRRPPPRRPPPRRRPTRRPPTRRLP</sequence>
<evidence type="ECO:0008006" key="4">
    <source>
        <dbReference type="Google" id="ProtNLM"/>
    </source>
</evidence>
<evidence type="ECO:0000313" key="2">
    <source>
        <dbReference type="EMBL" id="CAK0867933.1"/>
    </source>
</evidence>
<gene>
    <name evidence="2" type="ORF">PCOR1329_LOCUS54747</name>
</gene>
<dbReference type="EMBL" id="CAUYUJ010016695">
    <property type="protein sequence ID" value="CAK0867933.1"/>
    <property type="molecule type" value="Genomic_DNA"/>
</dbReference>
<organism evidence="2 3">
    <name type="scientific">Prorocentrum cordatum</name>
    <dbReference type="NCBI Taxonomy" id="2364126"/>
    <lineage>
        <taxon>Eukaryota</taxon>
        <taxon>Sar</taxon>
        <taxon>Alveolata</taxon>
        <taxon>Dinophyceae</taxon>
        <taxon>Prorocentrales</taxon>
        <taxon>Prorocentraceae</taxon>
        <taxon>Prorocentrum</taxon>
    </lineage>
</organism>